<organism evidence="1 2">
    <name type="scientific">Candidatus Accumulibacter phosphatis</name>
    <dbReference type="NCBI Taxonomy" id="327160"/>
    <lineage>
        <taxon>Bacteria</taxon>
        <taxon>Pseudomonadati</taxon>
        <taxon>Pseudomonadota</taxon>
        <taxon>Betaproteobacteria</taxon>
        <taxon>Candidatus Accumulibacter</taxon>
    </lineage>
</organism>
<dbReference type="RefSeq" id="WP_246148909.1">
    <property type="nucleotide sequence ID" value="NZ_SWAD01000079.1"/>
</dbReference>
<proteinExistence type="predicted"/>
<dbReference type="AlphaFoldDB" id="A0A5S4EKA4"/>
<protein>
    <submittedName>
        <fullName evidence="1">Uncharacterized protein</fullName>
    </submittedName>
</protein>
<comment type="caution">
    <text evidence="1">The sequence shown here is derived from an EMBL/GenBank/DDBJ whole genome shotgun (WGS) entry which is preliminary data.</text>
</comment>
<name>A0A5S4EKA4_9PROT</name>
<evidence type="ECO:0000313" key="1">
    <source>
        <dbReference type="EMBL" id="TMQ75729.1"/>
    </source>
</evidence>
<keyword evidence="2" id="KW-1185">Reference proteome</keyword>
<sequence>MDSVVSKGEVRVVTKNGLPMPAWHPYASERSGPPFGLRPKLEICADIIEPLADIAWEALA</sequence>
<accession>A0A5S4EKA4</accession>
<reference evidence="1 2" key="1">
    <citation type="submission" date="2019-04" db="EMBL/GenBank/DDBJ databases">
        <title>A novel phosphate-accumulating bacterium identified in bioreactor for phosphate removal from wastewater.</title>
        <authorList>
            <person name="Kotlyarov R.Y."/>
            <person name="Beletsky A.V."/>
            <person name="Kallistova A.Y."/>
            <person name="Dorofeev A.G."/>
            <person name="Nikolaev Y.Y."/>
            <person name="Pimenov N.V."/>
            <person name="Ravin N.V."/>
            <person name="Mardanov A.V."/>
        </authorList>
    </citation>
    <scope>NUCLEOTIDE SEQUENCE [LARGE SCALE GENOMIC DNA]</scope>
    <source>
        <strain evidence="1 2">Bin19</strain>
    </source>
</reference>
<evidence type="ECO:0000313" key="2">
    <source>
        <dbReference type="Proteomes" id="UP000306324"/>
    </source>
</evidence>
<dbReference type="EMBL" id="SWAD01000079">
    <property type="protein sequence ID" value="TMQ75729.1"/>
    <property type="molecule type" value="Genomic_DNA"/>
</dbReference>
<dbReference type="Proteomes" id="UP000306324">
    <property type="component" value="Unassembled WGS sequence"/>
</dbReference>
<gene>
    <name evidence="1" type="ORF">ACCUM_0631</name>
</gene>